<keyword evidence="3" id="KW-0472">Membrane</keyword>
<organism evidence="5 6">
    <name type="scientific">Canna indica</name>
    <name type="common">Indian-shot</name>
    <dbReference type="NCBI Taxonomy" id="4628"/>
    <lineage>
        <taxon>Eukaryota</taxon>
        <taxon>Viridiplantae</taxon>
        <taxon>Streptophyta</taxon>
        <taxon>Embryophyta</taxon>
        <taxon>Tracheophyta</taxon>
        <taxon>Spermatophyta</taxon>
        <taxon>Magnoliopsida</taxon>
        <taxon>Liliopsida</taxon>
        <taxon>Zingiberales</taxon>
        <taxon>Cannaceae</taxon>
        <taxon>Canna</taxon>
    </lineage>
</organism>
<feature type="chain" id="PRO_5042900369" evidence="4">
    <location>
        <begin position="23"/>
        <end position="441"/>
    </location>
</feature>
<dbReference type="SUPFAM" id="SSF58113">
    <property type="entry name" value="Apolipoprotein A-I"/>
    <property type="match status" value="1"/>
</dbReference>
<dbReference type="Proteomes" id="UP001327560">
    <property type="component" value="Chromosome 1"/>
</dbReference>
<dbReference type="AlphaFoldDB" id="A0AAQ3JQG0"/>
<dbReference type="PANTHER" id="PTHR34360">
    <property type="entry name" value="OS08G0519400 PROTEIN"/>
    <property type="match status" value="1"/>
</dbReference>
<evidence type="ECO:0000256" key="1">
    <source>
        <dbReference type="SAM" id="Coils"/>
    </source>
</evidence>
<keyword evidence="3" id="KW-0812">Transmembrane</keyword>
<dbReference type="PANTHER" id="PTHR34360:SF1">
    <property type="entry name" value="OS08G0519400 PROTEIN"/>
    <property type="match status" value="1"/>
</dbReference>
<evidence type="ECO:0000256" key="2">
    <source>
        <dbReference type="SAM" id="MobiDB-lite"/>
    </source>
</evidence>
<evidence type="ECO:0000313" key="5">
    <source>
        <dbReference type="EMBL" id="WOK94384.1"/>
    </source>
</evidence>
<reference evidence="5 6" key="1">
    <citation type="submission" date="2023-10" db="EMBL/GenBank/DDBJ databases">
        <title>Chromosome-scale genome assembly provides insights into flower coloration mechanisms of Canna indica.</title>
        <authorList>
            <person name="Li C."/>
        </authorList>
    </citation>
    <scope>NUCLEOTIDE SEQUENCE [LARGE SCALE GENOMIC DNA]</scope>
    <source>
        <tissue evidence="5">Flower</tissue>
    </source>
</reference>
<feature type="compositionally biased region" description="Basic residues" evidence="2">
    <location>
        <begin position="429"/>
        <end position="441"/>
    </location>
</feature>
<dbReference type="EMBL" id="CP136890">
    <property type="protein sequence ID" value="WOK94384.1"/>
    <property type="molecule type" value="Genomic_DNA"/>
</dbReference>
<feature type="coiled-coil region" evidence="1">
    <location>
        <begin position="77"/>
        <end position="196"/>
    </location>
</feature>
<evidence type="ECO:0000256" key="3">
    <source>
        <dbReference type="SAM" id="Phobius"/>
    </source>
</evidence>
<keyword evidence="4" id="KW-0732">Signal</keyword>
<keyword evidence="6" id="KW-1185">Reference proteome</keyword>
<accession>A0AAQ3JQG0</accession>
<proteinExistence type="predicted"/>
<sequence>MAASTLLLASIAITLVFAGVWAEEEVIVAEPERPDLALKLELEQLRSKISSLETSIVDRTQDLKSKDASIAHLRKIIEEKAATILSLQHEIESLQKKGVVDEEELVKNSHAQASELEKQVEKLRHDINEQNNRRDALVAQASEAEKKVQELNLKLENLQKANDEQKRRIQKTQHALQAAEEELIKAQLEAKTKSKELLEVHGAWLPPWLFTHMDHFQGVAATHWKDHIKSALVNFVHKVSEKSVQAQKWVEPHLEMARTKWIPAMKEQLMILETNAKPYMQTVSIRTVEAYHEYKSVIATYVVKVQEMADPYFQVASEFSKPYIDQVVAITKPHVEKMKVAMRPYTKHAIHTYDKLLKSATVYHHQAQAGIHAHLKKYESTKPLATKEVVWVMASALLALPIFLAYRLLLDIFGSKKTTKPAQKGHANNTHRRPKRRHADK</sequence>
<protein>
    <submittedName>
        <fullName evidence="5">Uncharacterized protein</fullName>
    </submittedName>
</protein>
<keyword evidence="1" id="KW-0175">Coiled coil</keyword>
<gene>
    <name evidence="5" type="ORF">Cni_G03086</name>
</gene>
<evidence type="ECO:0000313" key="6">
    <source>
        <dbReference type="Proteomes" id="UP001327560"/>
    </source>
</evidence>
<keyword evidence="3" id="KW-1133">Transmembrane helix</keyword>
<dbReference type="Gene3D" id="1.10.287.1490">
    <property type="match status" value="1"/>
</dbReference>
<feature type="region of interest" description="Disordered" evidence="2">
    <location>
        <begin position="419"/>
        <end position="441"/>
    </location>
</feature>
<evidence type="ECO:0000256" key="4">
    <source>
        <dbReference type="SAM" id="SignalP"/>
    </source>
</evidence>
<feature type="signal peptide" evidence="4">
    <location>
        <begin position="1"/>
        <end position="22"/>
    </location>
</feature>
<name>A0AAQ3JQG0_9LILI</name>
<feature type="transmembrane region" description="Helical" evidence="3">
    <location>
        <begin position="389"/>
        <end position="410"/>
    </location>
</feature>